<protein>
    <submittedName>
        <fullName evidence="1">Uncharacterized protein</fullName>
    </submittedName>
</protein>
<proteinExistence type="predicted"/>
<name>A0ABU6RLP2_9FABA</name>
<dbReference type="Proteomes" id="UP001341840">
    <property type="component" value="Unassembled WGS sequence"/>
</dbReference>
<sequence>METRFRYCYPRHFQHLTEEEKFGNIGKVTSHPSTCIFNMVFAMLRGDCTEMDTYNDHCYHFNGLSMGYFSPHRRLYYYNLVTSH</sequence>
<accession>A0ABU6RLP2</accession>
<reference evidence="1 2" key="1">
    <citation type="journal article" date="2023" name="Plants (Basel)">
        <title>Bridging the Gap: Combining Genomics and Transcriptomics Approaches to Understand Stylosanthes scabra, an Orphan Legume from the Brazilian Caatinga.</title>
        <authorList>
            <person name="Ferreira-Neto J.R.C."/>
            <person name="da Silva M.D."/>
            <person name="Binneck E."/>
            <person name="de Melo N.F."/>
            <person name="da Silva R.H."/>
            <person name="de Melo A.L.T.M."/>
            <person name="Pandolfi V."/>
            <person name="Bustamante F.O."/>
            <person name="Brasileiro-Vidal A.C."/>
            <person name="Benko-Iseppon A.M."/>
        </authorList>
    </citation>
    <scope>NUCLEOTIDE SEQUENCE [LARGE SCALE GENOMIC DNA]</scope>
    <source>
        <tissue evidence="1">Leaves</tissue>
    </source>
</reference>
<organism evidence="1 2">
    <name type="scientific">Stylosanthes scabra</name>
    <dbReference type="NCBI Taxonomy" id="79078"/>
    <lineage>
        <taxon>Eukaryota</taxon>
        <taxon>Viridiplantae</taxon>
        <taxon>Streptophyta</taxon>
        <taxon>Embryophyta</taxon>
        <taxon>Tracheophyta</taxon>
        <taxon>Spermatophyta</taxon>
        <taxon>Magnoliopsida</taxon>
        <taxon>eudicotyledons</taxon>
        <taxon>Gunneridae</taxon>
        <taxon>Pentapetalae</taxon>
        <taxon>rosids</taxon>
        <taxon>fabids</taxon>
        <taxon>Fabales</taxon>
        <taxon>Fabaceae</taxon>
        <taxon>Papilionoideae</taxon>
        <taxon>50 kb inversion clade</taxon>
        <taxon>dalbergioids sensu lato</taxon>
        <taxon>Dalbergieae</taxon>
        <taxon>Pterocarpus clade</taxon>
        <taxon>Stylosanthes</taxon>
    </lineage>
</organism>
<evidence type="ECO:0000313" key="1">
    <source>
        <dbReference type="EMBL" id="MED6124952.1"/>
    </source>
</evidence>
<comment type="caution">
    <text evidence="1">The sequence shown here is derived from an EMBL/GenBank/DDBJ whole genome shotgun (WGS) entry which is preliminary data.</text>
</comment>
<dbReference type="EMBL" id="JASCZI010030822">
    <property type="protein sequence ID" value="MED6124952.1"/>
    <property type="molecule type" value="Genomic_DNA"/>
</dbReference>
<evidence type="ECO:0000313" key="2">
    <source>
        <dbReference type="Proteomes" id="UP001341840"/>
    </source>
</evidence>
<keyword evidence="2" id="KW-1185">Reference proteome</keyword>
<gene>
    <name evidence="1" type="ORF">PIB30_063862</name>
</gene>